<evidence type="ECO:0000256" key="4">
    <source>
        <dbReference type="ARBA" id="ARBA00022967"/>
    </source>
</evidence>
<dbReference type="GO" id="GO:0022900">
    <property type="term" value="P:electron transport chain"/>
    <property type="evidence" value="ECO:0007669"/>
    <property type="project" value="UniProtKB-UniRule"/>
</dbReference>
<evidence type="ECO:0000256" key="5">
    <source>
        <dbReference type="ARBA" id="ARBA00022982"/>
    </source>
</evidence>
<evidence type="ECO:0000313" key="10">
    <source>
        <dbReference type="Proteomes" id="UP000446866"/>
    </source>
</evidence>
<keyword evidence="6 8" id="KW-1133">Transmembrane helix</keyword>
<feature type="transmembrane region" description="Helical" evidence="8">
    <location>
        <begin position="96"/>
        <end position="115"/>
    </location>
</feature>
<comment type="caution">
    <text evidence="9">The sequence shown here is derived from an EMBL/GenBank/DDBJ whole genome shotgun (WGS) entry which is preliminary data.</text>
</comment>
<keyword evidence="4 8" id="KW-1278">Translocase</keyword>
<dbReference type="Proteomes" id="UP000446866">
    <property type="component" value="Unassembled WGS sequence"/>
</dbReference>
<keyword evidence="7 8" id="KW-0472">Membrane</keyword>
<dbReference type="NCBIfam" id="NF009070">
    <property type="entry name" value="PRK12405.1"/>
    <property type="match status" value="1"/>
</dbReference>
<dbReference type="PANTHER" id="PTHR30586:SF0">
    <property type="entry name" value="ION-TRANSLOCATING OXIDOREDUCTASE COMPLEX SUBUNIT E"/>
    <property type="match status" value="1"/>
</dbReference>
<comment type="similarity">
    <text evidence="8">Belongs to the NqrDE/RnfAE family.</text>
</comment>
<gene>
    <name evidence="8" type="primary">rnfE</name>
    <name evidence="9" type="ORF">D0435_11460</name>
</gene>
<feature type="transmembrane region" description="Helical" evidence="8">
    <location>
        <begin position="175"/>
        <end position="196"/>
    </location>
</feature>
<proteinExistence type="inferred from homology"/>
<accession>A0A845QK71</accession>
<sequence length="235" mass="24719">MEKKPSKLSILTKGIIKENPVLVLLLGTCPTLATTSSAINGIGMGVSAMAVLICSNIVISILRNIIPDKVRIPCYIVVIAGFVTVVQLLLQAFVPSLYASLGLFIPLIVVNCIILGRAEMFASKNNPFDSALDGIGMGIGFTLALGVMGLIREFFGSGTLFGQEVLTNIVPGMGIFNLAPGGFFVFGVLIAAVNYFTKGKALKKKEFGCEGCAMAAMCGGARKEKDCQKGAEEVC</sequence>
<dbReference type="EC" id="7.-.-.-" evidence="8"/>
<dbReference type="EMBL" id="QXWK01000021">
    <property type="protein sequence ID" value="NBH62269.1"/>
    <property type="molecule type" value="Genomic_DNA"/>
</dbReference>
<dbReference type="PANTHER" id="PTHR30586">
    <property type="entry name" value="ELECTRON TRANSPORT COMPLEX PROTEIN RNFE"/>
    <property type="match status" value="1"/>
</dbReference>
<feature type="transmembrane region" description="Helical" evidence="8">
    <location>
        <begin position="21"/>
        <end position="39"/>
    </location>
</feature>
<evidence type="ECO:0000256" key="8">
    <source>
        <dbReference type="HAMAP-Rule" id="MF_00478"/>
    </source>
</evidence>
<keyword evidence="10" id="KW-1185">Reference proteome</keyword>
<evidence type="ECO:0000256" key="3">
    <source>
        <dbReference type="ARBA" id="ARBA00022692"/>
    </source>
</evidence>
<evidence type="ECO:0000256" key="1">
    <source>
        <dbReference type="ARBA" id="ARBA00004127"/>
    </source>
</evidence>
<evidence type="ECO:0000313" key="9">
    <source>
        <dbReference type="EMBL" id="NBH62269.1"/>
    </source>
</evidence>
<feature type="transmembrane region" description="Helical" evidence="8">
    <location>
        <begin position="45"/>
        <end position="65"/>
    </location>
</feature>
<dbReference type="RefSeq" id="WP_160202553.1">
    <property type="nucleotide sequence ID" value="NZ_QXWK01000021.1"/>
</dbReference>
<comment type="subunit">
    <text evidence="8">The complex is composed of six subunits: RnfA, RnfB, RnfC, RnfD, RnfE and RnfG.</text>
</comment>
<dbReference type="GO" id="GO:0012505">
    <property type="term" value="C:endomembrane system"/>
    <property type="evidence" value="ECO:0007669"/>
    <property type="project" value="UniProtKB-SubCell"/>
</dbReference>
<dbReference type="Pfam" id="PF02508">
    <property type="entry name" value="Rnf-Nqr"/>
    <property type="match status" value="1"/>
</dbReference>
<comment type="subcellular location">
    <subcellularLocation>
        <location evidence="8">Cell membrane</location>
        <topology evidence="8">Multi-pass membrane protein</topology>
    </subcellularLocation>
    <subcellularLocation>
        <location evidence="1">Endomembrane system</location>
        <topology evidence="1">Multi-pass membrane protein</topology>
    </subcellularLocation>
</comment>
<evidence type="ECO:0000256" key="2">
    <source>
        <dbReference type="ARBA" id="ARBA00022448"/>
    </source>
</evidence>
<name>A0A845QK71_9FIRM</name>
<comment type="function">
    <text evidence="8">Part of a membrane-bound complex that couples electron transfer with translocation of ions across the membrane.</text>
</comment>
<dbReference type="PIRSF" id="PIRSF006102">
    <property type="entry name" value="NQR_DE"/>
    <property type="match status" value="1"/>
</dbReference>
<evidence type="ECO:0000256" key="6">
    <source>
        <dbReference type="ARBA" id="ARBA00022989"/>
    </source>
</evidence>
<keyword evidence="2 8" id="KW-0813">Transport</keyword>
<evidence type="ECO:0000256" key="7">
    <source>
        <dbReference type="ARBA" id="ARBA00023136"/>
    </source>
</evidence>
<keyword evidence="8" id="KW-1003">Cell membrane</keyword>
<dbReference type="InterPro" id="IPR010968">
    <property type="entry name" value="RnfE"/>
</dbReference>
<organism evidence="9 10">
    <name type="scientific">Anaerotruncus colihominis</name>
    <dbReference type="NCBI Taxonomy" id="169435"/>
    <lineage>
        <taxon>Bacteria</taxon>
        <taxon>Bacillati</taxon>
        <taxon>Bacillota</taxon>
        <taxon>Clostridia</taxon>
        <taxon>Eubacteriales</taxon>
        <taxon>Oscillospiraceae</taxon>
        <taxon>Anaerotruncus</taxon>
    </lineage>
</organism>
<protein>
    <recommendedName>
        <fullName evidence="8">Ion-translocating oxidoreductase complex subunit E</fullName>
        <ecNumber evidence="8">7.-.-.-</ecNumber>
    </recommendedName>
    <alternativeName>
        <fullName evidence="8">Rnf electron transport complex subunit E</fullName>
    </alternativeName>
</protein>
<dbReference type="AlphaFoldDB" id="A0A845QK71"/>
<feature type="transmembrane region" description="Helical" evidence="8">
    <location>
        <begin position="72"/>
        <end position="90"/>
    </location>
</feature>
<reference evidence="9 10" key="1">
    <citation type="submission" date="2018-08" db="EMBL/GenBank/DDBJ databases">
        <title>Murine metabolic-syndrome-specific gut microbial biobank.</title>
        <authorList>
            <person name="Liu C."/>
        </authorList>
    </citation>
    <scope>NUCLEOTIDE SEQUENCE [LARGE SCALE GENOMIC DNA]</scope>
    <source>
        <strain evidence="9 10">28</strain>
    </source>
</reference>
<keyword evidence="5 8" id="KW-0249">Electron transport</keyword>
<dbReference type="InterPro" id="IPR003667">
    <property type="entry name" value="NqrDE/RnfAE"/>
</dbReference>
<dbReference type="HAMAP" id="MF_00478">
    <property type="entry name" value="RsxE_RnfE"/>
    <property type="match status" value="1"/>
</dbReference>
<dbReference type="NCBIfam" id="TIGR01948">
    <property type="entry name" value="rnfE"/>
    <property type="match status" value="1"/>
</dbReference>
<keyword evidence="3 8" id="KW-0812">Transmembrane</keyword>
<feature type="transmembrane region" description="Helical" evidence="8">
    <location>
        <begin position="135"/>
        <end position="155"/>
    </location>
</feature>
<dbReference type="GO" id="GO:0005886">
    <property type="term" value="C:plasma membrane"/>
    <property type="evidence" value="ECO:0007669"/>
    <property type="project" value="UniProtKB-SubCell"/>
</dbReference>